<name>A0A1X7APM2_9GAMM</name>
<dbReference type="AlphaFoldDB" id="A0A1X7APM2"/>
<feature type="transmembrane region" description="Helical" evidence="1">
    <location>
        <begin position="50"/>
        <end position="68"/>
    </location>
</feature>
<keyword evidence="3" id="KW-1185">Reference proteome</keyword>
<dbReference type="OrthoDB" id="9791120at2"/>
<feature type="transmembrane region" description="Helical" evidence="1">
    <location>
        <begin position="7"/>
        <end position="25"/>
    </location>
</feature>
<proteinExistence type="predicted"/>
<keyword evidence="1" id="KW-0472">Membrane</keyword>
<sequence>MKSIVRVILCLYIAFVFIQSLFFKFTGAPETVHIFGTLGAWSGFDWFGEYGAWGVGIFELVAAVFLLFGFRLVGALMAAGTMAGAVFFHLFTPLGINMPVFDERGNIVGDDGGLLFVNACAVLLASLIVIVMELHDQDQEV</sequence>
<reference evidence="2 3" key="1">
    <citation type="submission" date="2017-03" db="EMBL/GenBank/DDBJ databases">
        <authorList>
            <person name="Afonso C.L."/>
            <person name="Miller P.J."/>
            <person name="Scott M.A."/>
            <person name="Spackman E."/>
            <person name="Goraichik I."/>
            <person name="Dimitrov K.M."/>
            <person name="Suarez D.L."/>
            <person name="Swayne D.E."/>
        </authorList>
    </citation>
    <scope>NUCLEOTIDE SEQUENCE [LARGE SCALE GENOMIC DNA]</scope>
    <source>
        <strain evidence="2">SB41UT1</strain>
    </source>
</reference>
<evidence type="ECO:0000256" key="1">
    <source>
        <dbReference type="SAM" id="Phobius"/>
    </source>
</evidence>
<evidence type="ECO:0000313" key="2">
    <source>
        <dbReference type="EMBL" id="SMA50264.1"/>
    </source>
</evidence>
<accession>A0A1X7APM2</accession>
<keyword evidence="1" id="KW-1133">Transmembrane helix</keyword>
<evidence type="ECO:0000313" key="3">
    <source>
        <dbReference type="Proteomes" id="UP000196573"/>
    </source>
</evidence>
<feature type="transmembrane region" description="Helical" evidence="1">
    <location>
        <begin position="112"/>
        <end position="132"/>
    </location>
</feature>
<dbReference type="Proteomes" id="UP000196573">
    <property type="component" value="Unassembled WGS sequence"/>
</dbReference>
<gene>
    <name evidence="2" type="ORF">EHSB41UT_04058</name>
</gene>
<keyword evidence="1" id="KW-0812">Transmembrane</keyword>
<feature type="transmembrane region" description="Helical" evidence="1">
    <location>
        <begin position="75"/>
        <end position="92"/>
    </location>
</feature>
<protein>
    <recommendedName>
        <fullName evidence="4">DoxX</fullName>
    </recommendedName>
</protein>
<organism evidence="2 3">
    <name type="scientific">Parendozoicomonas haliclonae</name>
    <dbReference type="NCBI Taxonomy" id="1960125"/>
    <lineage>
        <taxon>Bacteria</taxon>
        <taxon>Pseudomonadati</taxon>
        <taxon>Pseudomonadota</taxon>
        <taxon>Gammaproteobacteria</taxon>
        <taxon>Oceanospirillales</taxon>
        <taxon>Endozoicomonadaceae</taxon>
        <taxon>Parendozoicomonas</taxon>
    </lineage>
</organism>
<dbReference type="EMBL" id="FWPT01000011">
    <property type="protein sequence ID" value="SMA50264.1"/>
    <property type="molecule type" value="Genomic_DNA"/>
</dbReference>
<dbReference type="RefSeq" id="WP_087112704.1">
    <property type="nucleotide sequence ID" value="NZ_CBCSCN010000013.1"/>
</dbReference>
<evidence type="ECO:0008006" key="4">
    <source>
        <dbReference type="Google" id="ProtNLM"/>
    </source>
</evidence>